<dbReference type="Proteomes" id="UP001342314">
    <property type="component" value="Unassembled WGS sequence"/>
</dbReference>
<dbReference type="EMBL" id="BQKY01000001">
    <property type="protein sequence ID" value="GJN87129.1"/>
    <property type="molecule type" value="Genomic_DNA"/>
</dbReference>
<keyword evidence="3" id="KW-1185">Reference proteome</keyword>
<evidence type="ECO:0000313" key="3">
    <source>
        <dbReference type="Proteomes" id="UP001342314"/>
    </source>
</evidence>
<evidence type="ECO:0000259" key="1">
    <source>
        <dbReference type="PROSITE" id="PS50172"/>
    </source>
</evidence>
<comment type="caution">
    <text evidence="2">The sequence shown here is derived from an EMBL/GenBank/DDBJ whole genome shotgun (WGS) entry which is preliminary data.</text>
</comment>
<evidence type="ECO:0000313" key="2">
    <source>
        <dbReference type="EMBL" id="GJN87129.1"/>
    </source>
</evidence>
<dbReference type="InterPro" id="IPR001357">
    <property type="entry name" value="BRCT_dom"/>
</dbReference>
<dbReference type="PROSITE" id="PS50172">
    <property type="entry name" value="BRCT"/>
    <property type="match status" value="1"/>
</dbReference>
<sequence>MDFLALPEPVHSVSTLFHPLVAFFSPLVSASLRSSWTSHGGRLATHDAVRGDECDIDLYFALPGQPDELVNRSVVNRLEALDVELHSVEWVEACLRAGRIVGREPFRFSTLGGDSSSQRTRTQ</sequence>
<organism evidence="2 3">
    <name type="scientific">Rhodotorula paludigena</name>
    <dbReference type="NCBI Taxonomy" id="86838"/>
    <lineage>
        <taxon>Eukaryota</taxon>
        <taxon>Fungi</taxon>
        <taxon>Dikarya</taxon>
        <taxon>Basidiomycota</taxon>
        <taxon>Pucciniomycotina</taxon>
        <taxon>Microbotryomycetes</taxon>
        <taxon>Sporidiobolales</taxon>
        <taxon>Sporidiobolaceae</taxon>
        <taxon>Rhodotorula</taxon>
    </lineage>
</organism>
<gene>
    <name evidence="2" type="ORF">Rhopal_000074-T1</name>
</gene>
<feature type="domain" description="BRCT" evidence="1">
    <location>
        <begin position="12"/>
        <end position="108"/>
    </location>
</feature>
<protein>
    <recommendedName>
        <fullName evidence="1">BRCT domain-containing protein</fullName>
    </recommendedName>
</protein>
<dbReference type="AlphaFoldDB" id="A0AAV5G9M9"/>
<reference evidence="2 3" key="1">
    <citation type="submission" date="2021-12" db="EMBL/GenBank/DDBJ databases">
        <title>High titer production of polyol ester of fatty acids by Rhodotorula paludigena BS15 towards product separation-free biomass refinery.</title>
        <authorList>
            <person name="Mano J."/>
            <person name="Ono H."/>
            <person name="Tanaka T."/>
            <person name="Naito K."/>
            <person name="Sushida H."/>
            <person name="Ike M."/>
            <person name="Tokuyasu K."/>
            <person name="Kitaoka M."/>
        </authorList>
    </citation>
    <scope>NUCLEOTIDE SEQUENCE [LARGE SCALE GENOMIC DNA]</scope>
    <source>
        <strain evidence="2 3">BS15</strain>
    </source>
</reference>
<proteinExistence type="predicted"/>
<name>A0AAV5G9M9_9BASI</name>
<accession>A0AAV5G9M9</accession>